<sequence>MSELDILMRRIFRASMFFMSICLFVWAFSPPLKTYAAGLVLGVCISLINGRILQSRVHAITRIALENTGKRAGLGFISRVAMLSIAVIICLRFPAFHISTTIIGFFFVQTCAFLFGLGSARQHRLQSEKR</sequence>
<dbReference type="Proteomes" id="UP001631969">
    <property type="component" value="Unassembled WGS sequence"/>
</dbReference>
<dbReference type="EMBL" id="JBJURJ010000014">
    <property type="protein sequence ID" value="MFM9330727.1"/>
    <property type="molecule type" value="Genomic_DNA"/>
</dbReference>
<protein>
    <submittedName>
        <fullName evidence="1">ATP synthase subunit I</fullName>
    </submittedName>
</protein>
<proteinExistence type="predicted"/>
<evidence type="ECO:0000313" key="2">
    <source>
        <dbReference type="Proteomes" id="UP001631969"/>
    </source>
</evidence>
<reference evidence="1" key="1">
    <citation type="submission" date="2024-12" db="EMBL/GenBank/DDBJ databases">
        <authorList>
            <person name="Wu N."/>
        </authorList>
    </citation>
    <scope>NUCLEOTIDE SEQUENCE</scope>
    <source>
        <strain evidence="1">P15</strain>
    </source>
</reference>
<gene>
    <name evidence="1" type="ORF">ACI1P1_20760</name>
</gene>
<name>A0ACC7P234_9BACL</name>
<organism evidence="1 2">
    <name type="scientific">Paenibacillus mesotrionivorans</name>
    <dbReference type="NCBI Taxonomy" id="3160968"/>
    <lineage>
        <taxon>Bacteria</taxon>
        <taxon>Bacillati</taxon>
        <taxon>Bacillota</taxon>
        <taxon>Bacilli</taxon>
        <taxon>Bacillales</taxon>
        <taxon>Paenibacillaceae</taxon>
        <taxon>Paenibacillus</taxon>
    </lineage>
</organism>
<evidence type="ECO:0000313" key="1">
    <source>
        <dbReference type="EMBL" id="MFM9330727.1"/>
    </source>
</evidence>
<keyword evidence="2" id="KW-1185">Reference proteome</keyword>
<comment type="caution">
    <text evidence="1">The sequence shown here is derived from an EMBL/GenBank/DDBJ whole genome shotgun (WGS) entry which is preliminary data.</text>
</comment>
<accession>A0ACC7P234</accession>